<dbReference type="AlphaFoldDB" id="A0A6A1VDM5"/>
<evidence type="ECO:0000256" key="3">
    <source>
        <dbReference type="SAM" id="MobiDB-lite"/>
    </source>
</evidence>
<comment type="caution">
    <text evidence="5">The sequence shown here is derived from an EMBL/GenBank/DDBJ whole genome shotgun (WGS) entry which is preliminary data.</text>
</comment>
<dbReference type="InterPro" id="IPR044839">
    <property type="entry name" value="NDR1-like"/>
</dbReference>
<feature type="compositionally biased region" description="Pro residues" evidence="3">
    <location>
        <begin position="19"/>
        <end position="29"/>
    </location>
</feature>
<keyword evidence="2 4" id="KW-0472">Membrane</keyword>
<evidence type="ECO:0000256" key="4">
    <source>
        <dbReference type="SAM" id="Phobius"/>
    </source>
</evidence>
<comment type="subcellular location">
    <subcellularLocation>
        <location evidence="1">Membrane</location>
    </subcellularLocation>
</comment>
<evidence type="ECO:0000256" key="1">
    <source>
        <dbReference type="ARBA" id="ARBA00004370"/>
    </source>
</evidence>
<keyword evidence="4" id="KW-1133">Transmembrane helix</keyword>
<dbReference type="OrthoDB" id="996955at2759"/>
<dbReference type="PANTHER" id="PTHR31234">
    <property type="entry name" value="LATE EMBRYOGENESIS ABUNDANT (LEA) HYDROXYPROLINE-RICH GLYCOPROTEIN FAMILY"/>
    <property type="match status" value="1"/>
</dbReference>
<organism evidence="5 6">
    <name type="scientific">Morella rubra</name>
    <name type="common">Chinese bayberry</name>
    <dbReference type="NCBI Taxonomy" id="262757"/>
    <lineage>
        <taxon>Eukaryota</taxon>
        <taxon>Viridiplantae</taxon>
        <taxon>Streptophyta</taxon>
        <taxon>Embryophyta</taxon>
        <taxon>Tracheophyta</taxon>
        <taxon>Spermatophyta</taxon>
        <taxon>Magnoliopsida</taxon>
        <taxon>eudicotyledons</taxon>
        <taxon>Gunneridae</taxon>
        <taxon>Pentapetalae</taxon>
        <taxon>rosids</taxon>
        <taxon>fabids</taxon>
        <taxon>Fagales</taxon>
        <taxon>Myricaceae</taxon>
        <taxon>Morella</taxon>
    </lineage>
</organism>
<dbReference type="GO" id="GO:0005886">
    <property type="term" value="C:plasma membrane"/>
    <property type="evidence" value="ECO:0007669"/>
    <property type="project" value="TreeGrafter"/>
</dbReference>
<evidence type="ECO:0000256" key="2">
    <source>
        <dbReference type="ARBA" id="ARBA00023136"/>
    </source>
</evidence>
<feature type="region of interest" description="Disordered" evidence="3">
    <location>
        <begin position="1"/>
        <end position="33"/>
    </location>
</feature>
<dbReference type="PANTHER" id="PTHR31234:SF68">
    <property type="entry name" value="EXPRESSED PROTEIN"/>
    <property type="match status" value="1"/>
</dbReference>
<reference evidence="5 6" key="1">
    <citation type="journal article" date="2019" name="Plant Biotechnol. J.">
        <title>The red bayberry genome and genetic basis of sex determination.</title>
        <authorList>
            <person name="Jia H.M."/>
            <person name="Jia H.J."/>
            <person name="Cai Q.L."/>
            <person name="Wang Y."/>
            <person name="Zhao H.B."/>
            <person name="Yang W.F."/>
            <person name="Wang G.Y."/>
            <person name="Li Y.H."/>
            <person name="Zhan D.L."/>
            <person name="Shen Y.T."/>
            <person name="Niu Q.F."/>
            <person name="Chang L."/>
            <person name="Qiu J."/>
            <person name="Zhao L."/>
            <person name="Xie H.B."/>
            <person name="Fu W.Y."/>
            <person name="Jin J."/>
            <person name="Li X.W."/>
            <person name="Jiao Y."/>
            <person name="Zhou C.C."/>
            <person name="Tu T."/>
            <person name="Chai C.Y."/>
            <person name="Gao J.L."/>
            <person name="Fan L.J."/>
            <person name="van de Weg E."/>
            <person name="Wang J.Y."/>
            <person name="Gao Z.S."/>
        </authorList>
    </citation>
    <scope>NUCLEOTIDE SEQUENCE [LARGE SCALE GENOMIC DNA]</scope>
    <source>
        <tissue evidence="5">Leaves</tissue>
    </source>
</reference>
<keyword evidence="6" id="KW-1185">Reference proteome</keyword>
<evidence type="ECO:0000313" key="5">
    <source>
        <dbReference type="EMBL" id="KAB1210276.1"/>
    </source>
</evidence>
<keyword evidence="4" id="KW-0812">Transmembrane</keyword>
<gene>
    <name evidence="5" type="ORF">CJ030_MR6G013329</name>
</gene>
<dbReference type="EMBL" id="RXIC02000024">
    <property type="protein sequence ID" value="KAB1210276.1"/>
    <property type="molecule type" value="Genomic_DNA"/>
</dbReference>
<sequence>MEGRVPPAGGEDPDDKPSKPPPPPMPALPPHFSLKSPPDCHPETYVIQIPKNQIYRVPPPENAIIAERHRPCKNKTMAHWYCLLITGFILVAVALIGIALVAFYFMYTPKGPTFSVARVLVKKPHSHPHKPSRPAYEISLQAKNPNPFMGISYNTGGVATLSSKGKRIAKGRFPPSCQEENSFKKIKVLLRGSKAALPKEIDKSMKAKKANVPVSLSLNLKIKVKVKLGAIKTWIMYKNVACKFKVNTLGVTSSRILSQKCLTKSNS</sequence>
<accession>A0A6A1VDM5</accession>
<feature type="transmembrane region" description="Helical" evidence="4">
    <location>
        <begin position="78"/>
        <end position="107"/>
    </location>
</feature>
<dbReference type="GO" id="GO:0098542">
    <property type="term" value="P:defense response to other organism"/>
    <property type="evidence" value="ECO:0007669"/>
    <property type="project" value="InterPro"/>
</dbReference>
<protein>
    <submittedName>
        <fullName evidence="5">Uncharacterized protein</fullName>
    </submittedName>
</protein>
<proteinExistence type="predicted"/>
<name>A0A6A1VDM5_9ROSI</name>
<evidence type="ECO:0000313" key="6">
    <source>
        <dbReference type="Proteomes" id="UP000516437"/>
    </source>
</evidence>
<dbReference type="Proteomes" id="UP000516437">
    <property type="component" value="Chromosome 6"/>
</dbReference>